<dbReference type="EMBL" id="CP011497">
    <property type="protein sequence ID" value="AKJ09294.1"/>
    <property type="molecule type" value="Genomic_DNA"/>
</dbReference>
<evidence type="ECO:0000313" key="3">
    <source>
        <dbReference type="Proteomes" id="UP000035366"/>
    </source>
</evidence>
<proteinExistence type="predicted"/>
<accession>A0ABM5TEG1</accession>
<organism evidence="2 3">
    <name type="scientific">Streptomyces incarnatus</name>
    <dbReference type="NCBI Taxonomy" id="665007"/>
    <lineage>
        <taxon>Bacteria</taxon>
        <taxon>Bacillati</taxon>
        <taxon>Actinomycetota</taxon>
        <taxon>Actinomycetes</taxon>
        <taxon>Kitasatosporales</taxon>
        <taxon>Streptomycetaceae</taxon>
        <taxon>Streptomyces</taxon>
    </lineage>
</organism>
<gene>
    <name evidence="2" type="ORF">ABB07_04450</name>
</gene>
<reference evidence="2 3" key="1">
    <citation type="journal article" date="2015" name="ISME J.">
        <title>Draft Genome Sequence of Streptomyces incarnatus NRRL8089, which Produces the Nucleoside Antibiotic Sinefungin.</title>
        <authorList>
            <person name="Oshima K."/>
            <person name="Hattori M."/>
            <person name="Shimizu H."/>
            <person name="Fukuda K."/>
            <person name="Nemoto M."/>
            <person name="Inagaki K."/>
            <person name="Tamura T."/>
        </authorList>
    </citation>
    <scope>NUCLEOTIDE SEQUENCE [LARGE SCALE GENOMIC DNA]</scope>
    <source>
        <strain evidence="2 3">NRRL 8089</strain>
    </source>
</reference>
<feature type="region of interest" description="Disordered" evidence="1">
    <location>
        <begin position="40"/>
        <end position="71"/>
    </location>
</feature>
<dbReference type="Proteomes" id="UP000035366">
    <property type="component" value="Chromosome"/>
</dbReference>
<feature type="compositionally biased region" description="Low complexity" evidence="1">
    <location>
        <begin position="40"/>
        <end position="49"/>
    </location>
</feature>
<sequence>MTTVLTHAPCAVAVVTSPVGDDRDRSPGAGLVVGVAEADADETAAAPGECSAGPRRSGADRSSVPAGRCRAPESGLTQVALYQT</sequence>
<evidence type="ECO:0000256" key="1">
    <source>
        <dbReference type="SAM" id="MobiDB-lite"/>
    </source>
</evidence>
<name>A0ABM5TEG1_9ACTN</name>
<evidence type="ECO:0000313" key="2">
    <source>
        <dbReference type="EMBL" id="AKJ09294.1"/>
    </source>
</evidence>
<keyword evidence="3" id="KW-1185">Reference proteome</keyword>
<protein>
    <submittedName>
        <fullName evidence="2">Uncharacterized protein</fullName>
    </submittedName>
</protein>